<dbReference type="Pfam" id="PF07687">
    <property type="entry name" value="M20_dimer"/>
    <property type="match status" value="1"/>
</dbReference>
<dbReference type="Gene3D" id="3.30.70.360">
    <property type="match status" value="1"/>
</dbReference>
<dbReference type="NCBIfam" id="NF005913">
    <property type="entry name" value="PRK07906.1"/>
    <property type="match status" value="1"/>
</dbReference>
<keyword evidence="4" id="KW-0378">Hydrolase</keyword>
<evidence type="ECO:0000259" key="6">
    <source>
        <dbReference type="Pfam" id="PF07687"/>
    </source>
</evidence>
<sequence>MTIAAPTAEQLALVQDEAVRITRDLIRIDSTNFGGHDPATWGPGEREAAEYVVAQLEEVGLAPEILESAPGRANVVVRIPGEDRERGGLVIHGHLDVVPAQAEDWTRDPFGAEIVDGVLYGRGAVDMKDMDGMILAVVRHIARTGQVPPRDLVIVMFADEEAGGTYGSRWMIEHRPDVFEGCTEAISEVGGYSITLPRKDGGQDVRAYLLQTAEKGYAWLRLRATGRAGHGSVPNDENAIVRLSRAVAAIDDHVFPREYVASVRTLFDRVGEITGETWDESDVDSFLPLLGGARQFVSGTLADSANVTTFHAGYKGNVIPGLAEAELDCRFLPGHQEDLLALIDELSGEHVEVIIDKIGISLDAPHDTPFVEAMHRSILAEDPGAELVPYCLSAGTDNKQLAQIGIDGYGFAPLQLPADLDFAPLFHGVDERVPVDAIRFGARVLLRLVQDC</sequence>
<dbReference type="RefSeq" id="WP_376980813.1">
    <property type="nucleotide sequence ID" value="NZ_JBHLSV010000013.1"/>
</dbReference>
<comment type="caution">
    <text evidence="7">The sequence shown here is derived from an EMBL/GenBank/DDBJ whole genome shotgun (WGS) entry which is preliminary data.</text>
</comment>
<evidence type="ECO:0000313" key="7">
    <source>
        <dbReference type="EMBL" id="MFC0674583.1"/>
    </source>
</evidence>
<evidence type="ECO:0000256" key="1">
    <source>
        <dbReference type="ARBA" id="ARBA00001947"/>
    </source>
</evidence>
<dbReference type="InterPro" id="IPR002933">
    <property type="entry name" value="Peptidase_M20"/>
</dbReference>
<organism evidence="7 8">
    <name type="scientific">Brachybacterium hainanense</name>
    <dbReference type="NCBI Taxonomy" id="1541174"/>
    <lineage>
        <taxon>Bacteria</taxon>
        <taxon>Bacillati</taxon>
        <taxon>Actinomycetota</taxon>
        <taxon>Actinomycetes</taxon>
        <taxon>Micrococcales</taxon>
        <taxon>Dermabacteraceae</taxon>
        <taxon>Brachybacterium</taxon>
    </lineage>
</organism>
<dbReference type="InterPro" id="IPR011650">
    <property type="entry name" value="Peptidase_M20_dimer"/>
</dbReference>
<reference evidence="7 8" key="1">
    <citation type="submission" date="2024-09" db="EMBL/GenBank/DDBJ databases">
        <authorList>
            <person name="Sun Q."/>
            <person name="Mori K."/>
        </authorList>
    </citation>
    <scope>NUCLEOTIDE SEQUENCE [LARGE SCALE GENOMIC DNA]</scope>
    <source>
        <strain evidence="7 8">CICC 10874</strain>
    </source>
</reference>
<evidence type="ECO:0000256" key="2">
    <source>
        <dbReference type="ARBA" id="ARBA00006247"/>
    </source>
</evidence>
<dbReference type="Pfam" id="PF01546">
    <property type="entry name" value="Peptidase_M20"/>
    <property type="match status" value="1"/>
</dbReference>
<comment type="cofactor">
    <cofactor evidence="1">
        <name>Zn(2+)</name>
        <dbReference type="ChEBI" id="CHEBI:29105"/>
    </cofactor>
</comment>
<dbReference type="InterPro" id="IPR036264">
    <property type="entry name" value="Bact_exopeptidase_dim_dom"/>
</dbReference>
<evidence type="ECO:0000256" key="5">
    <source>
        <dbReference type="ARBA" id="ARBA00022833"/>
    </source>
</evidence>
<dbReference type="Gene3D" id="3.40.630.10">
    <property type="entry name" value="Zn peptidases"/>
    <property type="match status" value="1"/>
</dbReference>
<dbReference type="PANTHER" id="PTHR43808">
    <property type="entry name" value="ACETYLORNITHINE DEACETYLASE"/>
    <property type="match status" value="1"/>
</dbReference>
<dbReference type="SUPFAM" id="SSF53187">
    <property type="entry name" value="Zn-dependent exopeptidases"/>
    <property type="match status" value="1"/>
</dbReference>
<dbReference type="EMBL" id="JBHLSV010000013">
    <property type="protein sequence ID" value="MFC0674583.1"/>
    <property type="molecule type" value="Genomic_DNA"/>
</dbReference>
<keyword evidence="8" id="KW-1185">Reference proteome</keyword>
<feature type="domain" description="Peptidase M20 dimerisation" evidence="6">
    <location>
        <begin position="212"/>
        <end position="348"/>
    </location>
</feature>
<evidence type="ECO:0000313" key="8">
    <source>
        <dbReference type="Proteomes" id="UP001589793"/>
    </source>
</evidence>
<keyword evidence="5" id="KW-0862">Zinc</keyword>
<dbReference type="SUPFAM" id="SSF55031">
    <property type="entry name" value="Bacterial exopeptidase dimerisation domain"/>
    <property type="match status" value="1"/>
</dbReference>
<keyword evidence="3" id="KW-0479">Metal-binding</keyword>
<dbReference type="Gene3D" id="1.10.150.900">
    <property type="match status" value="1"/>
</dbReference>
<evidence type="ECO:0000256" key="4">
    <source>
        <dbReference type="ARBA" id="ARBA00022801"/>
    </source>
</evidence>
<comment type="similarity">
    <text evidence="2">Belongs to the peptidase M20A family.</text>
</comment>
<gene>
    <name evidence="7" type="ORF">ACFFF6_11515</name>
</gene>
<proteinExistence type="inferred from homology"/>
<dbReference type="Proteomes" id="UP001589793">
    <property type="component" value="Unassembled WGS sequence"/>
</dbReference>
<protein>
    <submittedName>
        <fullName evidence="7">M20/M25/M40 family metallo-hydrolase</fullName>
    </submittedName>
</protein>
<dbReference type="InterPro" id="IPR050072">
    <property type="entry name" value="Peptidase_M20A"/>
</dbReference>
<name>A0ABV6RCA0_9MICO</name>
<accession>A0ABV6RCA0</accession>
<dbReference type="PANTHER" id="PTHR43808:SF8">
    <property type="entry name" value="PEPTIDASE M20 DIMERISATION DOMAIN-CONTAINING PROTEIN"/>
    <property type="match status" value="1"/>
</dbReference>
<evidence type="ECO:0000256" key="3">
    <source>
        <dbReference type="ARBA" id="ARBA00022723"/>
    </source>
</evidence>